<keyword evidence="10 14" id="KW-0407">Ion channel</keyword>
<keyword evidence="2 14" id="KW-0813">Transport</keyword>
<accession>A0ABT3X2I7</accession>
<evidence type="ECO:0000256" key="3">
    <source>
        <dbReference type="ARBA" id="ARBA00022475"/>
    </source>
</evidence>
<evidence type="ECO:0000256" key="6">
    <source>
        <dbReference type="ARBA" id="ARBA00022989"/>
    </source>
</evidence>
<comment type="function">
    <text evidence="13 14">Fluoride-specific ion channel. Important for reducing fluoride concentration in the cell, thus reducing its toxicity.</text>
</comment>
<comment type="subcellular location">
    <subcellularLocation>
        <location evidence="1 14">Cell membrane</location>
        <topology evidence="1 14">Multi-pass membrane protein</topology>
    </subcellularLocation>
</comment>
<dbReference type="InterPro" id="IPR003691">
    <property type="entry name" value="FluC"/>
</dbReference>
<gene>
    <name evidence="14 15" type="primary">crcB</name>
    <name evidence="14" type="synonym">fluC</name>
    <name evidence="15" type="ORF">OS242_14300</name>
</gene>
<evidence type="ECO:0000256" key="12">
    <source>
        <dbReference type="ARBA" id="ARBA00035585"/>
    </source>
</evidence>
<sequence length="123" mass="13615">MMLLAGVMLFGALGAALRSALSRLVQRRWRSSFPLATWLINVSGSFALGILYGLMHSQRIGYETWLLLGTGWLGAFTTFSTFGVEAVTLIEQKKYGYALFYVFGSALIGLVFAWLGMKGAYNW</sequence>
<feature type="binding site" evidence="14">
    <location>
        <position position="74"/>
    </location>
    <ligand>
        <name>Na(+)</name>
        <dbReference type="ChEBI" id="CHEBI:29101"/>
        <note>structural</note>
    </ligand>
</feature>
<evidence type="ECO:0000256" key="2">
    <source>
        <dbReference type="ARBA" id="ARBA00022448"/>
    </source>
</evidence>
<dbReference type="NCBIfam" id="TIGR00494">
    <property type="entry name" value="crcB"/>
    <property type="match status" value="1"/>
</dbReference>
<proteinExistence type="inferred from homology"/>
<keyword evidence="4 14" id="KW-0812">Transmembrane</keyword>
<dbReference type="HAMAP" id="MF_00454">
    <property type="entry name" value="FluC"/>
    <property type="match status" value="1"/>
</dbReference>
<evidence type="ECO:0000256" key="8">
    <source>
        <dbReference type="ARBA" id="ARBA00023065"/>
    </source>
</evidence>
<keyword evidence="5 14" id="KW-0479">Metal-binding</keyword>
<comment type="catalytic activity">
    <reaction evidence="12">
        <text>fluoride(in) = fluoride(out)</text>
        <dbReference type="Rhea" id="RHEA:76159"/>
        <dbReference type="ChEBI" id="CHEBI:17051"/>
    </reaction>
    <physiologicalReaction direction="left-to-right" evidence="12">
        <dbReference type="Rhea" id="RHEA:76160"/>
    </physiologicalReaction>
</comment>
<evidence type="ECO:0000256" key="13">
    <source>
        <dbReference type="ARBA" id="ARBA00049940"/>
    </source>
</evidence>
<feature type="transmembrane region" description="Helical" evidence="14">
    <location>
        <begin position="96"/>
        <end position="117"/>
    </location>
</feature>
<protein>
    <recommendedName>
        <fullName evidence="14">Fluoride-specific ion channel FluC</fullName>
    </recommendedName>
</protein>
<evidence type="ECO:0000256" key="10">
    <source>
        <dbReference type="ARBA" id="ARBA00023303"/>
    </source>
</evidence>
<dbReference type="PANTHER" id="PTHR28259">
    <property type="entry name" value="FLUORIDE EXPORT PROTEIN 1-RELATED"/>
    <property type="match status" value="1"/>
</dbReference>
<evidence type="ECO:0000256" key="11">
    <source>
        <dbReference type="ARBA" id="ARBA00035120"/>
    </source>
</evidence>
<dbReference type="EMBL" id="JAPMLT010000008">
    <property type="protein sequence ID" value="MCX7571119.1"/>
    <property type="molecule type" value="Genomic_DNA"/>
</dbReference>
<keyword evidence="8 14" id="KW-0406">Ion transport</keyword>
<reference evidence="15 16" key="1">
    <citation type="submission" date="2022-11" db="EMBL/GenBank/DDBJ databases">
        <title>Study of microbial diversity in lake waters.</title>
        <authorList>
            <person name="Zhang J."/>
        </authorList>
    </citation>
    <scope>NUCLEOTIDE SEQUENCE [LARGE SCALE GENOMIC DNA]</scope>
    <source>
        <strain evidence="15 16">DT12</strain>
    </source>
</reference>
<evidence type="ECO:0000256" key="5">
    <source>
        <dbReference type="ARBA" id="ARBA00022723"/>
    </source>
</evidence>
<evidence type="ECO:0000313" key="16">
    <source>
        <dbReference type="Proteomes" id="UP001208017"/>
    </source>
</evidence>
<feature type="transmembrane region" description="Helical" evidence="14">
    <location>
        <begin position="35"/>
        <end position="54"/>
    </location>
</feature>
<evidence type="ECO:0000256" key="9">
    <source>
        <dbReference type="ARBA" id="ARBA00023136"/>
    </source>
</evidence>
<comment type="caution">
    <text evidence="15">The sequence shown here is derived from an EMBL/GenBank/DDBJ whole genome shotgun (WGS) entry which is preliminary data.</text>
</comment>
<keyword evidence="6 14" id="KW-1133">Transmembrane helix</keyword>
<keyword evidence="16" id="KW-1185">Reference proteome</keyword>
<dbReference type="RefSeq" id="WP_267152362.1">
    <property type="nucleotide sequence ID" value="NZ_JAPMLT010000008.1"/>
</dbReference>
<feature type="binding site" evidence="14">
    <location>
        <position position="77"/>
    </location>
    <ligand>
        <name>Na(+)</name>
        <dbReference type="ChEBI" id="CHEBI:29101"/>
        <note>structural</note>
    </ligand>
</feature>
<evidence type="ECO:0000256" key="14">
    <source>
        <dbReference type="HAMAP-Rule" id="MF_00454"/>
    </source>
</evidence>
<comment type="similarity">
    <text evidence="11 14">Belongs to the fluoride channel Fluc/FEX (TC 1.A.43) family.</text>
</comment>
<comment type="activity regulation">
    <text evidence="14">Na(+) is not transported, but it plays an essential structural role and its presence is essential for fluoride channel function.</text>
</comment>
<evidence type="ECO:0000256" key="4">
    <source>
        <dbReference type="ARBA" id="ARBA00022692"/>
    </source>
</evidence>
<evidence type="ECO:0000313" key="15">
    <source>
        <dbReference type="EMBL" id="MCX7571119.1"/>
    </source>
</evidence>
<feature type="transmembrane region" description="Helical" evidence="14">
    <location>
        <begin position="66"/>
        <end position="90"/>
    </location>
</feature>
<keyword evidence="9 14" id="KW-0472">Membrane</keyword>
<evidence type="ECO:0000256" key="7">
    <source>
        <dbReference type="ARBA" id="ARBA00023053"/>
    </source>
</evidence>
<dbReference type="PANTHER" id="PTHR28259:SF16">
    <property type="entry name" value="FLUORIDE-SPECIFIC ION CHANNEL FLUC 2"/>
    <property type="match status" value="1"/>
</dbReference>
<keyword evidence="3 14" id="KW-1003">Cell membrane</keyword>
<name>A0ABT3X2I7_9BACL</name>
<dbReference type="Proteomes" id="UP001208017">
    <property type="component" value="Unassembled WGS sequence"/>
</dbReference>
<dbReference type="Pfam" id="PF02537">
    <property type="entry name" value="CRCB"/>
    <property type="match status" value="1"/>
</dbReference>
<organism evidence="15 16">
    <name type="scientific">Tumebacillus lacus</name>
    <dbReference type="NCBI Taxonomy" id="2995335"/>
    <lineage>
        <taxon>Bacteria</taxon>
        <taxon>Bacillati</taxon>
        <taxon>Bacillota</taxon>
        <taxon>Bacilli</taxon>
        <taxon>Bacillales</taxon>
        <taxon>Alicyclobacillaceae</taxon>
        <taxon>Tumebacillus</taxon>
    </lineage>
</organism>
<evidence type="ECO:0000256" key="1">
    <source>
        <dbReference type="ARBA" id="ARBA00004651"/>
    </source>
</evidence>
<keyword evidence="7 14" id="KW-0915">Sodium</keyword>